<feature type="transmembrane region" description="Helical" evidence="9">
    <location>
        <begin position="455"/>
        <end position="478"/>
    </location>
</feature>
<dbReference type="InterPro" id="IPR020846">
    <property type="entry name" value="MFS_dom"/>
</dbReference>
<evidence type="ECO:0000256" key="9">
    <source>
        <dbReference type="SAM" id="Phobius"/>
    </source>
</evidence>
<keyword evidence="3" id="KW-0813">Transport</keyword>
<dbReference type="Pfam" id="PF07690">
    <property type="entry name" value="MFS_1"/>
    <property type="match status" value="1"/>
</dbReference>
<dbReference type="PROSITE" id="PS50850">
    <property type="entry name" value="MFS"/>
    <property type="match status" value="1"/>
</dbReference>
<comment type="caution">
    <text evidence="11">The sequence shown here is derived from an EMBL/GenBank/DDBJ whole genome shotgun (WGS) entry which is preliminary data.</text>
</comment>
<evidence type="ECO:0000256" key="2">
    <source>
        <dbReference type="ARBA" id="ARBA00008537"/>
    </source>
</evidence>
<dbReference type="EMBL" id="BJMM01000009">
    <property type="protein sequence ID" value="GEB49739.1"/>
    <property type="molecule type" value="Genomic_DNA"/>
</dbReference>
<keyword evidence="12" id="KW-1185">Reference proteome</keyword>
<dbReference type="GO" id="GO:0022857">
    <property type="term" value="F:transmembrane transporter activity"/>
    <property type="evidence" value="ECO:0007669"/>
    <property type="project" value="InterPro"/>
</dbReference>
<feature type="transmembrane region" description="Helical" evidence="9">
    <location>
        <begin position="245"/>
        <end position="264"/>
    </location>
</feature>
<evidence type="ECO:0000256" key="1">
    <source>
        <dbReference type="ARBA" id="ARBA00004651"/>
    </source>
</evidence>
<evidence type="ECO:0000313" key="11">
    <source>
        <dbReference type="EMBL" id="GEB49739.1"/>
    </source>
</evidence>
<feature type="transmembrane region" description="Helical" evidence="9">
    <location>
        <begin position="319"/>
        <end position="338"/>
    </location>
</feature>
<sequence length="491" mass="49460">MSTKPPAGQPATAEVSAPARLSRDRALLLAVLVTATFTMILNETIMSTALPRLMADLHLTASTAQWLTTGFTLVMAIVAPTTGFLLQRLGSRTVFLAGTGAFAAGTLLALLAPGFEVLMAARVTQACGTAVMLPLLTTTIARIVPAARLGQYLGLATIAVSFAPAVGPPLSGLIVDALGWRGIFLVLLPVGLAALVLGAAKLRDHDAPERVGLDGWSIPLCALAFGGLVHGAAALGEGHAVAPPWLLVAVGAVALAAFVARQVARERRGHSPLLNLRPFARRPFALATALLSLSVLGQAGSMMLLPLHLQESLGVSTRTAGLLLLPGGLALALLAPPVGRLCDRFGPRPLLLSGSGVLTASLAGLGVLAGHEVSLPTVAAVYLAVNTGVICITGAAMSAAMGSLPPSLHPYGSATLSTLQPLVAALATALYISVMSRARAAGLGDGLGPAAAGAAGARAAFLLGALISSLGIALACLFRRPAPTTASAPAH</sequence>
<evidence type="ECO:0000256" key="8">
    <source>
        <dbReference type="ARBA" id="ARBA00023251"/>
    </source>
</evidence>
<feature type="transmembrane region" description="Helical" evidence="9">
    <location>
        <begin position="66"/>
        <end position="86"/>
    </location>
</feature>
<dbReference type="PANTHER" id="PTHR42718:SF9">
    <property type="entry name" value="MAJOR FACILITATOR SUPERFAMILY MULTIDRUG TRANSPORTER MFSC"/>
    <property type="match status" value="1"/>
</dbReference>
<comment type="similarity">
    <text evidence="2">Belongs to the major facilitator superfamily. EmrB family.</text>
</comment>
<comment type="subcellular location">
    <subcellularLocation>
        <location evidence="1">Cell membrane</location>
        <topology evidence="1">Multi-pass membrane protein</topology>
    </subcellularLocation>
</comment>
<dbReference type="Gene3D" id="1.20.1250.20">
    <property type="entry name" value="MFS general substrate transporter like domains"/>
    <property type="match status" value="1"/>
</dbReference>
<dbReference type="InterPro" id="IPR036259">
    <property type="entry name" value="MFS_trans_sf"/>
</dbReference>
<gene>
    <name evidence="11" type="ORF">SCA03_22900</name>
</gene>
<evidence type="ECO:0000313" key="12">
    <source>
        <dbReference type="Proteomes" id="UP000319210"/>
    </source>
</evidence>
<reference evidence="11 12" key="1">
    <citation type="submission" date="2019-06" db="EMBL/GenBank/DDBJ databases">
        <title>Whole genome shotgun sequence of Streptomyces cacaoi subsp. cacaoi NBRC 12748.</title>
        <authorList>
            <person name="Hosoyama A."/>
            <person name="Uohara A."/>
            <person name="Ohji S."/>
            <person name="Ichikawa N."/>
        </authorList>
    </citation>
    <scope>NUCLEOTIDE SEQUENCE [LARGE SCALE GENOMIC DNA]</scope>
    <source>
        <strain evidence="11 12">NBRC 12748</strain>
    </source>
</reference>
<proteinExistence type="inferred from homology"/>
<evidence type="ECO:0000259" key="10">
    <source>
        <dbReference type="PROSITE" id="PS50850"/>
    </source>
</evidence>
<dbReference type="RefSeq" id="WP_086814801.1">
    <property type="nucleotide sequence ID" value="NZ_BJMM01000009.1"/>
</dbReference>
<dbReference type="GO" id="GO:0046677">
    <property type="term" value="P:response to antibiotic"/>
    <property type="evidence" value="ECO:0007669"/>
    <property type="project" value="UniProtKB-KW"/>
</dbReference>
<feature type="transmembrane region" description="Helical" evidence="9">
    <location>
        <begin position="381"/>
        <end position="404"/>
    </location>
</feature>
<dbReference type="SUPFAM" id="SSF103473">
    <property type="entry name" value="MFS general substrate transporter"/>
    <property type="match status" value="1"/>
</dbReference>
<feature type="transmembrane region" description="Helical" evidence="9">
    <location>
        <begin position="211"/>
        <end position="233"/>
    </location>
</feature>
<dbReference type="OrthoDB" id="9812221at2"/>
<evidence type="ECO:0000256" key="4">
    <source>
        <dbReference type="ARBA" id="ARBA00022475"/>
    </source>
</evidence>
<keyword evidence="4" id="KW-1003">Cell membrane</keyword>
<dbReference type="NCBIfam" id="TIGR00711">
    <property type="entry name" value="efflux_EmrB"/>
    <property type="match status" value="1"/>
</dbReference>
<feature type="domain" description="Major facilitator superfamily (MFS) profile" evidence="10">
    <location>
        <begin position="28"/>
        <end position="483"/>
    </location>
</feature>
<dbReference type="PANTHER" id="PTHR42718">
    <property type="entry name" value="MAJOR FACILITATOR SUPERFAMILY MULTIDRUG TRANSPORTER MFSC"/>
    <property type="match status" value="1"/>
</dbReference>
<feature type="transmembrane region" description="Helical" evidence="9">
    <location>
        <begin position="178"/>
        <end position="199"/>
    </location>
</feature>
<accession>A0A4Y3QXQ6</accession>
<keyword evidence="5 9" id="KW-0812">Transmembrane</keyword>
<evidence type="ECO:0000256" key="5">
    <source>
        <dbReference type="ARBA" id="ARBA00022692"/>
    </source>
</evidence>
<protein>
    <submittedName>
        <fullName evidence="11">MFS transporter</fullName>
    </submittedName>
</protein>
<dbReference type="InterPro" id="IPR004638">
    <property type="entry name" value="EmrB-like"/>
</dbReference>
<keyword evidence="8" id="KW-0046">Antibiotic resistance</keyword>
<keyword evidence="6 9" id="KW-1133">Transmembrane helix</keyword>
<evidence type="ECO:0000256" key="6">
    <source>
        <dbReference type="ARBA" id="ARBA00022989"/>
    </source>
</evidence>
<evidence type="ECO:0000256" key="7">
    <source>
        <dbReference type="ARBA" id="ARBA00023136"/>
    </source>
</evidence>
<feature type="transmembrane region" description="Helical" evidence="9">
    <location>
        <begin position="350"/>
        <end position="369"/>
    </location>
</feature>
<dbReference type="InterPro" id="IPR011701">
    <property type="entry name" value="MFS"/>
</dbReference>
<dbReference type="AlphaFoldDB" id="A0A4Y3QXQ6"/>
<organism evidence="11 12">
    <name type="scientific">Streptomyces cacaoi</name>
    <dbReference type="NCBI Taxonomy" id="1898"/>
    <lineage>
        <taxon>Bacteria</taxon>
        <taxon>Bacillati</taxon>
        <taxon>Actinomycetota</taxon>
        <taxon>Actinomycetes</taxon>
        <taxon>Kitasatosporales</taxon>
        <taxon>Streptomycetaceae</taxon>
        <taxon>Streptomyces</taxon>
    </lineage>
</organism>
<keyword evidence="7 9" id="KW-0472">Membrane</keyword>
<dbReference type="Gene3D" id="1.20.1720.10">
    <property type="entry name" value="Multidrug resistance protein D"/>
    <property type="match status" value="1"/>
</dbReference>
<feature type="transmembrane region" description="Helical" evidence="9">
    <location>
        <begin position="284"/>
        <end position="307"/>
    </location>
</feature>
<feature type="transmembrane region" description="Helical" evidence="9">
    <location>
        <begin position="416"/>
        <end position="435"/>
    </location>
</feature>
<evidence type="ECO:0000256" key="3">
    <source>
        <dbReference type="ARBA" id="ARBA00022448"/>
    </source>
</evidence>
<dbReference type="GO" id="GO:0005886">
    <property type="term" value="C:plasma membrane"/>
    <property type="evidence" value="ECO:0007669"/>
    <property type="project" value="UniProtKB-SubCell"/>
</dbReference>
<feature type="transmembrane region" description="Helical" evidence="9">
    <location>
        <begin position="118"/>
        <end position="137"/>
    </location>
</feature>
<dbReference type="Proteomes" id="UP000319210">
    <property type="component" value="Unassembled WGS sequence"/>
</dbReference>
<feature type="transmembrane region" description="Helical" evidence="9">
    <location>
        <begin position="149"/>
        <end position="166"/>
    </location>
</feature>
<dbReference type="PRINTS" id="PR01036">
    <property type="entry name" value="TCRTETB"/>
</dbReference>
<feature type="transmembrane region" description="Helical" evidence="9">
    <location>
        <begin position="26"/>
        <end position="46"/>
    </location>
</feature>
<name>A0A4Y3QXQ6_STRCI</name>
<feature type="transmembrane region" description="Helical" evidence="9">
    <location>
        <begin position="93"/>
        <end position="112"/>
    </location>
</feature>